<accession>A0ACC0SJ02</accession>
<protein>
    <submittedName>
        <fullName evidence="1">Uncharacterized protein</fullName>
    </submittedName>
</protein>
<dbReference type="EMBL" id="CM009297">
    <property type="protein sequence ID" value="KAI9389220.1"/>
    <property type="molecule type" value="Genomic_DNA"/>
</dbReference>
<comment type="caution">
    <text evidence="1">The sequence shown here is derived from an EMBL/GenBank/DDBJ whole genome shotgun (WGS) entry which is preliminary data.</text>
</comment>
<sequence>MILSVLGETPAVRLSSFSLNPCLSSEDLPFHLLHVSLWVLKLGAEPRAFYRATCLPVHEQSRTRRHHHLAR</sequence>
<dbReference type="Proteomes" id="UP000006729">
    <property type="component" value="Chromosome 8"/>
</dbReference>
<organism evidence="1 2">
    <name type="scientific">Populus trichocarpa</name>
    <name type="common">Western balsam poplar</name>
    <name type="synonym">Populus balsamifera subsp. trichocarpa</name>
    <dbReference type="NCBI Taxonomy" id="3694"/>
    <lineage>
        <taxon>Eukaryota</taxon>
        <taxon>Viridiplantae</taxon>
        <taxon>Streptophyta</taxon>
        <taxon>Embryophyta</taxon>
        <taxon>Tracheophyta</taxon>
        <taxon>Spermatophyta</taxon>
        <taxon>Magnoliopsida</taxon>
        <taxon>eudicotyledons</taxon>
        <taxon>Gunneridae</taxon>
        <taxon>Pentapetalae</taxon>
        <taxon>rosids</taxon>
        <taxon>fabids</taxon>
        <taxon>Malpighiales</taxon>
        <taxon>Salicaceae</taxon>
        <taxon>Saliceae</taxon>
        <taxon>Populus</taxon>
    </lineage>
</organism>
<proteinExistence type="predicted"/>
<keyword evidence="2" id="KW-1185">Reference proteome</keyword>
<evidence type="ECO:0000313" key="1">
    <source>
        <dbReference type="EMBL" id="KAI9389220.1"/>
    </source>
</evidence>
<evidence type="ECO:0000313" key="2">
    <source>
        <dbReference type="Proteomes" id="UP000006729"/>
    </source>
</evidence>
<reference evidence="1 2" key="1">
    <citation type="journal article" date="2006" name="Science">
        <title>The genome of black cottonwood, Populus trichocarpa (Torr. &amp; Gray).</title>
        <authorList>
            <person name="Tuskan G.A."/>
            <person name="Difazio S."/>
            <person name="Jansson S."/>
            <person name="Bohlmann J."/>
            <person name="Grigoriev I."/>
            <person name="Hellsten U."/>
            <person name="Putnam N."/>
            <person name="Ralph S."/>
            <person name="Rombauts S."/>
            <person name="Salamov A."/>
            <person name="Schein J."/>
            <person name="Sterck L."/>
            <person name="Aerts A."/>
            <person name="Bhalerao R.R."/>
            <person name="Bhalerao R.P."/>
            <person name="Blaudez D."/>
            <person name="Boerjan W."/>
            <person name="Brun A."/>
            <person name="Brunner A."/>
            <person name="Busov V."/>
            <person name="Campbell M."/>
            <person name="Carlson J."/>
            <person name="Chalot M."/>
            <person name="Chapman J."/>
            <person name="Chen G.L."/>
            <person name="Cooper D."/>
            <person name="Coutinho P.M."/>
            <person name="Couturier J."/>
            <person name="Covert S."/>
            <person name="Cronk Q."/>
            <person name="Cunningham R."/>
            <person name="Davis J."/>
            <person name="Degroeve S."/>
            <person name="Dejardin A."/>
            <person name="Depamphilis C."/>
            <person name="Detter J."/>
            <person name="Dirks B."/>
            <person name="Dubchak I."/>
            <person name="Duplessis S."/>
            <person name="Ehlting J."/>
            <person name="Ellis B."/>
            <person name="Gendler K."/>
            <person name="Goodstein D."/>
            <person name="Gribskov M."/>
            <person name="Grimwood J."/>
            <person name="Groover A."/>
            <person name="Gunter L."/>
            <person name="Hamberger B."/>
            <person name="Heinze B."/>
            <person name="Helariutta Y."/>
            <person name="Henrissat B."/>
            <person name="Holligan D."/>
            <person name="Holt R."/>
            <person name="Huang W."/>
            <person name="Islam-Faridi N."/>
            <person name="Jones S."/>
            <person name="Jones-Rhoades M."/>
            <person name="Jorgensen R."/>
            <person name="Joshi C."/>
            <person name="Kangasjarvi J."/>
            <person name="Karlsson J."/>
            <person name="Kelleher C."/>
            <person name="Kirkpatrick R."/>
            <person name="Kirst M."/>
            <person name="Kohler A."/>
            <person name="Kalluri U."/>
            <person name="Larimer F."/>
            <person name="Leebens-Mack J."/>
            <person name="Leple J.C."/>
            <person name="Locascio P."/>
            <person name="Lou Y."/>
            <person name="Lucas S."/>
            <person name="Martin F."/>
            <person name="Montanini B."/>
            <person name="Napoli C."/>
            <person name="Nelson D.R."/>
            <person name="Nelson C."/>
            <person name="Nieminen K."/>
            <person name="Nilsson O."/>
            <person name="Pereda V."/>
            <person name="Peter G."/>
            <person name="Philippe R."/>
            <person name="Pilate G."/>
            <person name="Poliakov A."/>
            <person name="Razumovskaya J."/>
            <person name="Richardson P."/>
            <person name="Rinaldi C."/>
            <person name="Ritland K."/>
            <person name="Rouze P."/>
            <person name="Ryaboy D."/>
            <person name="Schmutz J."/>
            <person name="Schrader J."/>
            <person name="Segerman B."/>
            <person name="Shin H."/>
            <person name="Siddiqui A."/>
            <person name="Sterky F."/>
            <person name="Terry A."/>
            <person name="Tsai C.J."/>
            <person name="Uberbacher E."/>
            <person name="Unneberg P."/>
            <person name="Vahala J."/>
            <person name="Wall K."/>
            <person name="Wessler S."/>
            <person name="Yang G."/>
            <person name="Yin T."/>
            <person name="Douglas C."/>
            <person name="Marra M."/>
            <person name="Sandberg G."/>
            <person name="Van de Peer Y."/>
            <person name="Rokhsar D."/>
        </authorList>
    </citation>
    <scope>NUCLEOTIDE SEQUENCE [LARGE SCALE GENOMIC DNA]</scope>
    <source>
        <strain evidence="2">cv. Nisqually</strain>
    </source>
</reference>
<name>A0ACC0SJ02_POPTR</name>
<gene>
    <name evidence="1" type="ORF">POPTR_008G017001v4</name>
</gene>